<comment type="caution">
    <text evidence="1">The sequence shown here is derived from an EMBL/GenBank/DDBJ whole genome shotgun (WGS) entry which is preliminary data.</text>
</comment>
<reference evidence="1 2" key="1">
    <citation type="journal article" date="2016" name="Nat. Commun.">
        <title>Thousands of microbial genomes shed light on interconnected biogeochemical processes in an aquifer system.</title>
        <authorList>
            <person name="Anantharaman K."/>
            <person name="Brown C.T."/>
            <person name="Hug L.A."/>
            <person name="Sharon I."/>
            <person name="Castelle C.J."/>
            <person name="Probst A.J."/>
            <person name="Thomas B.C."/>
            <person name="Singh A."/>
            <person name="Wilkins M.J."/>
            <person name="Karaoz U."/>
            <person name="Brodie E.L."/>
            <person name="Williams K.H."/>
            <person name="Hubbard S.S."/>
            <person name="Banfield J.F."/>
        </authorList>
    </citation>
    <scope>NUCLEOTIDE SEQUENCE [LARGE SCALE GENOMIC DNA]</scope>
</reference>
<accession>A0A1F5E9F2</accession>
<dbReference type="EMBL" id="MEZK01000003">
    <property type="protein sequence ID" value="OGD63906.1"/>
    <property type="molecule type" value="Genomic_DNA"/>
</dbReference>
<proteinExistence type="predicted"/>
<organism evidence="1 2">
    <name type="scientific">Candidatus Beckwithbacteria bacterium RBG_13_42_9</name>
    <dbReference type="NCBI Taxonomy" id="1797457"/>
    <lineage>
        <taxon>Bacteria</taxon>
        <taxon>Candidatus Beckwithiibacteriota</taxon>
    </lineage>
</organism>
<name>A0A1F5E9F2_9BACT</name>
<dbReference type="Proteomes" id="UP000177006">
    <property type="component" value="Unassembled WGS sequence"/>
</dbReference>
<dbReference type="STRING" id="1797457.A2160_01665"/>
<evidence type="ECO:0000313" key="2">
    <source>
        <dbReference type="Proteomes" id="UP000177006"/>
    </source>
</evidence>
<dbReference type="AlphaFoldDB" id="A0A1F5E9F2"/>
<sequence length="170" mass="18398">MADKETSKPTGILGQIATGIFKRALMGLGGVSIETPPPVTAPAPAQPSQAVIHIQNPDGGIGPSIIQQGDPLQMTHDMAIDPRFPNVSPELMEQTYLFQQVMQMPGLSSGAKSAIATGFYNQHPLLKHSQIKGWLEEGQKVIVAQQERSEAAAQLNINPWHILDTNFRVK</sequence>
<protein>
    <submittedName>
        <fullName evidence="1">Uncharacterized protein</fullName>
    </submittedName>
</protein>
<gene>
    <name evidence="1" type="ORF">A2160_01665</name>
</gene>
<evidence type="ECO:0000313" key="1">
    <source>
        <dbReference type="EMBL" id="OGD63906.1"/>
    </source>
</evidence>